<name>A0ABQ8SMM6_PERAM</name>
<feature type="region of interest" description="Disordered" evidence="1">
    <location>
        <begin position="182"/>
        <end position="217"/>
    </location>
</feature>
<accession>A0ABQ8SMM6</accession>
<feature type="compositionally biased region" description="Acidic residues" evidence="1">
    <location>
        <begin position="191"/>
        <end position="200"/>
    </location>
</feature>
<evidence type="ECO:0000313" key="3">
    <source>
        <dbReference type="Proteomes" id="UP001148838"/>
    </source>
</evidence>
<organism evidence="2 3">
    <name type="scientific">Periplaneta americana</name>
    <name type="common">American cockroach</name>
    <name type="synonym">Blatta americana</name>
    <dbReference type="NCBI Taxonomy" id="6978"/>
    <lineage>
        <taxon>Eukaryota</taxon>
        <taxon>Metazoa</taxon>
        <taxon>Ecdysozoa</taxon>
        <taxon>Arthropoda</taxon>
        <taxon>Hexapoda</taxon>
        <taxon>Insecta</taxon>
        <taxon>Pterygota</taxon>
        <taxon>Neoptera</taxon>
        <taxon>Polyneoptera</taxon>
        <taxon>Dictyoptera</taxon>
        <taxon>Blattodea</taxon>
        <taxon>Blattoidea</taxon>
        <taxon>Blattidae</taxon>
        <taxon>Blattinae</taxon>
        <taxon>Periplaneta</taxon>
    </lineage>
</organism>
<keyword evidence="3" id="KW-1185">Reference proteome</keyword>
<dbReference type="EMBL" id="JAJSOF020000025">
    <property type="protein sequence ID" value="KAJ4434902.1"/>
    <property type="molecule type" value="Genomic_DNA"/>
</dbReference>
<reference evidence="2 3" key="1">
    <citation type="journal article" date="2022" name="Allergy">
        <title>Genome assembly and annotation of Periplaneta americana reveal a comprehensive cockroach allergen profile.</title>
        <authorList>
            <person name="Wang L."/>
            <person name="Xiong Q."/>
            <person name="Saelim N."/>
            <person name="Wang L."/>
            <person name="Nong W."/>
            <person name="Wan A.T."/>
            <person name="Shi M."/>
            <person name="Liu X."/>
            <person name="Cao Q."/>
            <person name="Hui J.H.L."/>
            <person name="Sookrung N."/>
            <person name="Leung T.F."/>
            <person name="Tungtrongchitr A."/>
            <person name="Tsui S.K.W."/>
        </authorList>
    </citation>
    <scope>NUCLEOTIDE SEQUENCE [LARGE SCALE GENOMIC DNA]</scope>
    <source>
        <strain evidence="2">PWHHKU_190912</strain>
    </source>
</reference>
<comment type="caution">
    <text evidence="2">The sequence shown here is derived from an EMBL/GenBank/DDBJ whole genome shotgun (WGS) entry which is preliminary data.</text>
</comment>
<protein>
    <recommendedName>
        <fullName evidence="4">RWP-RK domain-containing protein</fullName>
    </recommendedName>
</protein>
<gene>
    <name evidence="2" type="ORF">ANN_23473</name>
</gene>
<evidence type="ECO:0008006" key="4">
    <source>
        <dbReference type="Google" id="ProtNLM"/>
    </source>
</evidence>
<evidence type="ECO:0000313" key="2">
    <source>
        <dbReference type="EMBL" id="KAJ4434902.1"/>
    </source>
</evidence>
<sequence length="302" mass="34058">MGLYLHSAFMYWVKCEYIKHVKTEESDYRSLEAGLESCVIDLNSDSTDSEQEVFVLVLYLQDAHEDSLQSSEGRDGNAALLFGIDGIGDREMRSRILRRVPDIRLTVGENLGKTEPERKKSVRWPTKVTEDAVEDARESMQRGPNKSVKKLAVEIGVSYGSAHKILRNKLVWVAVPFQRKMRNRPRRGHDDDDDDDDDDNMNSNSPSATITCMHDDDDDDDDDDLINGAKCSLQEVLIAYIKPAQAALIEHGRSFGVGEPSNSSPERKRSLLKINQIEYPTLPVSFNHATQLYPVGSELMKI</sequence>
<dbReference type="Proteomes" id="UP001148838">
    <property type="component" value="Unassembled WGS sequence"/>
</dbReference>
<evidence type="ECO:0000256" key="1">
    <source>
        <dbReference type="SAM" id="MobiDB-lite"/>
    </source>
</evidence>
<proteinExistence type="predicted"/>
<feature type="compositionally biased region" description="Polar residues" evidence="1">
    <location>
        <begin position="201"/>
        <end position="210"/>
    </location>
</feature>